<dbReference type="SUPFAM" id="SSF64307">
    <property type="entry name" value="SirA-like"/>
    <property type="match status" value="1"/>
</dbReference>
<dbReference type="InterPro" id="IPR028090">
    <property type="entry name" value="JAB_dom_prok"/>
</dbReference>
<evidence type="ECO:0000256" key="4">
    <source>
        <dbReference type="ARBA" id="ARBA00022833"/>
    </source>
</evidence>
<dbReference type="InterPro" id="IPR036868">
    <property type="entry name" value="TusA-like_sf"/>
</dbReference>
<keyword evidence="1" id="KW-0645">Protease</keyword>
<comment type="caution">
    <text evidence="7">The sequence shown here is derived from an EMBL/GenBank/DDBJ whole genome shotgun (WGS) entry which is preliminary data.</text>
</comment>
<keyword evidence="2" id="KW-0479">Metal-binding</keyword>
<gene>
    <name evidence="7" type="ORF">M2350_002860</name>
</gene>
<keyword evidence="4" id="KW-0862">Zinc</keyword>
<dbReference type="Proteomes" id="UP001204798">
    <property type="component" value="Unassembled WGS sequence"/>
</dbReference>
<dbReference type="InterPro" id="IPR037518">
    <property type="entry name" value="MPN"/>
</dbReference>
<evidence type="ECO:0000256" key="1">
    <source>
        <dbReference type="ARBA" id="ARBA00022670"/>
    </source>
</evidence>
<protein>
    <submittedName>
        <fullName evidence="7">Proteasome lid subunit RPN8/RPN11/TusA-related sulfurtransferase</fullName>
    </submittedName>
</protein>
<dbReference type="SUPFAM" id="SSF102712">
    <property type="entry name" value="JAB1/MPN domain"/>
    <property type="match status" value="1"/>
</dbReference>
<dbReference type="Gene3D" id="3.40.140.10">
    <property type="entry name" value="Cytidine Deaminase, domain 2"/>
    <property type="match status" value="1"/>
</dbReference>
<dbReference type="RefSeq" id="WP_259099638.1">
    <property type="nucleotide sequence ID" value="NZ_CP130454.1"/>
</dbReference>
<keyword evidence="5" id="KW-0482">Metalloprotease</keyword>
<evidence type="ECO:0000256" key="5">
    <source>
        <dbReference type="ARBA" id="ARBA00023049"/>
    </source>
</evidence>
<keyword evidence="7" id="KW-0647">Proteasome</keyword>
<dbReference type="PANTHER" id="PTHR34858:SF1">
    <property type="entry name" value="CYSO-CYSTEINE PEPTIDASE"/>
    <property type="match status" value="1"/>
</dbReference>
<sequence length="229" mass="26139">MAVWLSPIARNTMVEHCKSVYPNEGCGILVGEREGESWFVHRSVPVPNRNEERSRDRFEISPKDYLRVEKEANLEGLEIVGFFHSHPDVPPFPSLTDAQFAWEGFVNIIVGVFNGQKVRVRAHIYDGKNFSELPVYVLLHGSWKFAQPEVSEVLDLTGEVEPFISVAVKERLSSLEPNQTLLVRFNYEPTLHNLPRLLVPTPHRILSVRWNEDGAWEALVRVGKKNEAS</sequence>
<evidence type="ECO:0000256" key="3">
    <source>
        <dbReference type="ARBA" id="ARBA00022801"/>
    </source>
</evidence>
<evidence type="ECO:0000256" key="2">
    <source>
        <dbReference type="ARBA" id="ARBA00022723"/>
    </source>
</evidence>
<organism evidence="7 8">
    <name type="scientific">Candidatus Fervidibacter sacchari</name>
    <dbReference type="NCBI Taxonomy" id="1448929"/>
    <lineage>
        <taxon>Bacteria</taxon>
        <taxon>Candidatus Fervidibacterota</taxon>
        <taxon>Candidatus Fervidibacter</taxon>
    </lineage>
</organism>
<dbReference type="Pfam" id="PF14464">
    <property type="entry name" value="Prok-JAB"/>
    <property type="match status" value="1"/>
</dbReference>
<dbReference type="InterPro" id="IPR051929">
    <property type="entry name" value="VirAsm_ModProt"/>
</dbReference>
<evidence type="ECO:0000313" key="7">
    <source>
        <dbReference type="EMBL" id="MCS3920431.1"/>
    </source>
</evidence>
<accession>A0ABT2ER59</accession>
<dbReference type="GO" id="GO:0000502">
    <property type="term" value="C:proteasome complex"/>
    <property type="evidence" value="ECO:0007669"/>
    <property type="project" value="UniProtKB-KW"/>
</dbReference>
<dbReference type="SMART" id="SM00232">
    <property type="entry name" value="JAB_MPN"/>
    <property type="match status" value="1"/>
</dbReference>
<evidence type="ECO:0000259" key="6">
    <source>
        <dbReference type="PROSITE" id="PS50249"/>
    </source>
</evidence>
<dbReference type="PANTHER" id="PTHR34858">
    <property type="entry name" value="CYSO-CYSTEINE PEPTIDASE"/>
    <property type="match status" value="1"/>
</dbReference>
<reference evidence="7 8" key="1">
    <citation type="submission" date="2022-08" db="EMBL/GenBank/DDBJ databases">
        <title>Bacterial and archaeal communities from various locations to study Microbial Dark Matter (Phase II).</title>
        <authorList>
            <person name="Stepanauskas R."/>
        </authorList>
    </citation>
    <scope>NUCLEOTIDE SEQUENCE [LARGE SCALE GENOMIC DNA]</scope>
    <source>
        <strain evidence="7 8">PD1</strain>
    </source>
</reference>
<dbReference type="PROSITE" id="PS50249">
    <property type="entry name" value="MPN"/>
    <property type="match status" value="1"/>
</dbReference>
<dbReference type="Gene3D" id="3.30.110.40">
    <property type="entry name" value="TusA-like domain"/>
    <property type="match status" value="1"/>
</dbReference>
<feature type="domain" description="MPN" evidence="6">
    <location>
        <begin position="3"/>
        <end position="140"/>
    </location>
</feature>
<keyword evidence="8" id="KW-1185">Reference proteome</keyword>
<dbReference type="InterPro" id="IPR000555">
    <property type="entry name" value="JAMM/MPN+_dom"/>
</dbReference>
<evidence type="ECO:0000313" key="8">
    <source>
        <dbReference type="Proteomes" id="UP001204798"/>
    </source>
</evidence>
<dbReference type="InterPro" id="IPR001455">
    <property type="entry name" value="TusA-like"/>
</dbReference>
<proteinExistence type="predicted"/>
<dbReference type="Pfam" id="PF01206">
    <property type="entry name" value="TusA"/>
    <property type="match status" value="1"/>
</dbReference>
<dbReference type="EMBL" id="JANUCP010000005">
    <property type="protein sequence ID" value="MCS3920431.1"/>
    <property type="molecule type" value="Genomic_DNA"/>
</dbReference>
<keyword evidence="3" id="KW-0378">Hydrolase</keyword>
<dbReference type="CDD" id="cd08070">
    <property type="entry name" value="MPN_like"/>
    <property type="match status" value="1"/>
</dbReference>
<name>A0ABT2ER59_9BACT</name>